<gene>
    <name evidence="6" type="ORF">H8S18_10690</name>
</gene>
<dbReference type="InterPro" id="IPR050107">
    <property type="entry name" value="ABC_carbohydrate_import_ATPase"/>
</dbReference>
<dbReference type="SUPFAM" id="SSF52540">
    <property type="entry name" value="P-loop containing nucleoside triphosphate hydrolases"/>
    <property type="match status" value="2"/>
</dbReference>
<feature type="domain" description="ABC transporter" evidence="5">
    <location>
        <begin position="6"/>
        <end position="241"/>
    </location>
</feature>
<accession>A0ABR7EGK6</accession>
<evidence type="ECO:0000256" key="2">
    <source>
        <dbReference type="ARBA" id="ARBA00022737"/>
    </source>
</evidence>
<keyword evidence="2" id="KW-0677">Repeat</keyword>
<name>A0ABR7EGK6_9FIRM</name>
<dbReference type="InterPro" id="IPR003593">
    <property type="entry name" value="AAA+_ATPase"/>
</dbReference>
<organism evidence="6 7">
    <name type="scientific">Christensenella tenuis</name>
    <dbReference type="NCBI Taxonomy" id="2763033"/>
    <lineage>
        <taxon>Bacteria</taxon>
        <taxon>Bacillati</taxon>
        <taxon>Bacillota</taxon>
        <taxon>Clostridia</taxon>
        <taxon>Christensenellales</taxon>
        <taxon>Christensenellaceae</taxon>
        <taxon>Christensenella</taxon>
    </lineage>
</organism>
<dbReference type="InterPro" id="IPR003439">
    <property type="entry name" value="ABC_transporter-like_ATP-bd"/>
</dbReference>
<dbReference type="Pfam" id="PF00005">
    <property type="entry name" value="ABC_tran"/>
    <property type="match status" value="2"/>
</dbReference>
<dbReference type="PANTHER" id="PTHR43790:SF9">
    <property type="entry name" value="GALACTOFURANOSE TRANSPORTER ATP-BINDING PROTEIN YTFR"/>
    <property type="match status" value="1"/>
</dbReference>
<proteinExistence type="predicted"/>
<evidence type="ECO:0000259" key="5">
    <source>
        <dbReference type="PROSITE" id="PS50893"/>
    </source>
</evidence>
<evidence type="ECO:0000313" key="6">
    <source>
        <dbReference type="EMBL" id="MBC5648803.1"/>
    </source>
</evidence>
<dbReference type="CDD" id="cd03216">
    <property type="entry name" value="ABC_Carb_Monos_I"/>
    <property type="match status" value="1"/>
</dbReference>
<dbReference type="PANTHER" id="PTHR43790">
    <property type="entry name" value="CARBOHYDRATE TRANSPORT ATP-BINDING PROTEIN MG119-RELATED"/>
    <property type="match status" value="1"/>
</dbReference>
<dbReference type="PROSITE" id="PS00211">
    <property type="entry name" value="ABC_TRANSPORTER_1"/>
    <property type="match status" value="1"/>
</dbReference>
<dbReference type="EMBL" id="JACOON010000005">
    <property type="protein sequence ID" value="MBC5648803.1"/>
    <property type="molecule type" value="Genomic_DNA"/>
</dbReference>
<dbReference type="PROSITE" id="PS50893">
    <property type="entry name" value="ABC_TRANSPORTER_2"/>
    <property type="match status" value="2"/>
</dbReference>
<evidence type="ECO:0000256" key="1">
    <source>
        <dbReference type="ARBA" id="ARBA00022448"/>
    </source>
</evidence>
<dbReference type="RefSeq" id="WP_186858254.1">
    <property type="nucleotide sequence ID" value="NZ_JACOON010000005.1"/>
</dbReference>
<reference evidence="6 7" key="1">
    <citation type="submission" date="2020-08" db="EMBL/GenBank/DDBJ databases">
        <title>Genome public.</title>
        <authorList>
            <person name="Liu C."/>
            <person name="Sun Q."/>
        </authorList>
    </citation>
    <scope>NUCLEOTIDE SEQUENCE [LARGE SCALE GENOMIC DNA]</scope>
    <source>
        <strain evidence="6 7">NSJ-35</strain>
    </source>
</reference>
<keyword evidence="1" id="KW-0813">Transport</keyword>
<protein>
    <submittedName>
        <fullName evidence="6">Sugar ABC transporter ATP-binding protein</fullName>
    </submittedName>
</protein>
<dbReference type="InterPro" id="IPR017871">
    <property type="entry name" value="ABC_transporter-like_CS"/>
</dbReference>
<evidence type="ECO:0000313" key="7">
    <source>
        <dbReference type="Proteomes" id="UP000606889"/>
    </source>
</evidence>
<dbReference type="CDD" id="cd03215">
    <property type="entry name" value="ABC_Carb_Monos_II"/>
    <property type="match status" value="1"/>
</dbReference>
<keyword evidence="7" id="KW-1185">Reference proteome</keyword>
<sequence>MKNTALRLSGIEKSFSGVKVLHGINLSIGEGEICGLVGENGAGKSTLMNVIGGVISKDAGTMEVLGEAYSPVTPADAANAGIAFVHQELNLFTNLTVAENMFIEAFPVHMGKINYQKIRKTAQEKIKEYDLPVAPDMKIEALPAGIRQMIEISKALMKKPRILIFDEPTTSLSFKEKEKLFHTINGLKGNGITIIYISHILEDVFALCDTISVLRDGNIISTDNACDVTKGEIIQKMVGREMNQIYPAIEKSITDEIVFETKDIVWQNKVAGVSLTLKRGEIVGIYGLMGSGRTEFLRTAFGIEKPDSGEIIVHGERIKKQTPLQSIKKRIAFVTEDRHQEGLLLQKPIFENLSLVALPSLSGKAGVVNRKRERKLVEEAIENLKIKVSDPESQTAESLSGGNQQKVVFGKWVMNAPGIFFLDEPTRGVDIGAKFEIYTIIAEMAANGATILMVSSEMEELIGTCDRILVMKEGRITGEIGKEEFNQEAIIRLAL</sequence>
<dbReference type="Proteomes" id="UP000606889">
    <property type="component" value="Unassembled WGS sequence"/>
</dbReference>
<comment type="caution">
    <text evidence="6">The sequence shown here is derived from an EMBL/GenBank/DDBJ whole genome shotgun (WGS) entry which is preliminary data.</text>
</comment>
<feature type="domain" description="ABC transporter" evidence="5">
    <location>
        <begin position="253"/>
        <end position="493"/>
    </location>
</feature>
<keyword evidence="4 6" id="KW-0067">ATP-binding</keyword>
<dbReference type="SMART" id="SM00382">
    <property type="entry name" value="AAA"/>
    <property type="match status" value="2"/>
</dbReference>
<evidence type="ECO:0000256" key="4">
    <source>
        <dbReference type="ARBA" id="ARBA00022840"/>
    </source>
</evidence>
<dbReference type="GO" id="GO:0005524">
    <property type="term" value="F:ATP binding"/>
    <property type="evidence" value="ECO:0007669"/>
    <property type="project" value="UniProtKB-KW"/>
</dbReference>
<dbReference type="Gene3D" id="3.40.50.300">
    <property type="entry name" value="P-loop containing nucleotide triphosphate hydrolases"/>
    <property type="match status" value="2"/>
</dbReference>
<dbReference type="InterPro" id="IPR027417">
    <property type="entry name" value="P-loop_NTPase"/>
</dbReference>
<evidence type="ECO:0000256" key="3">
    <source>
        <dbReference type="ARBA" id="ARBA00022741"/>
    </source>
</evidence>
<keyword evidence="3" id="KW-0547">Nucleotide-binding</keyword>